<keyword evidence="2" id="KW-0472">Membrane</keyword>
<feature type="transmembrane region" description="Helical" evidence="2">
    <location>
        <begin position="6"/>
        <end position="24"/>
    </location>
</feature>
<keyword evidence="5" id="KW-1185">Reference proteome</keyword>
<dbReference type="Pfam" id="PF01266">
    <property type="entry name" value="DAO"/>
    <property type="match status" value="1"/>
</dbReference>
<dbReference type="Proteomes" id="UP000544872">
    <property type="component" value="Unassembled WGS sequence"/>
</dbReference>
<keyword evidence="2" id="KW-0812">Transmembrane</keyword>
<protein>
    <submittedName>
        <fullName evidence="4">Glycine/D-amino acid oxidase-like deaminating enzyme</fullName>
    </submittedName>
</protein>
<comment type="caution">
    <text evidence="4">The sequence shown here is derived from an EMBL/GenBank/DDBJ whole genome shotgun (WGS) entry which is preliminary data.</text>
</comment>
<keyword evidence="1" id="KW-0560">Oxidoreductase</keyword>
<dbReference type="Gene3D" id="3.50.50.60">
    <property type="entry name" value="FAD/NAD(P)-binding domain"/>
    <property type="match status" value="1"/>
</dbReference>
<dbReference type="AlphaFoldDB" id="A0A7W9ZIN2"/>
<dbReference type="GO" id="GO:0032981">
    <property type="term" value="P:mitochondrial respiratory chain complex I assembly"/>
    <property type="evidence" value="ECO:0007669"/>
    <property type="project" value="TreeGrafter"/>
</dbReference>
<dbReference type="Gene3D" id="3.30.9.10">
    <property type="entry name" value="D-Amino Acid Oxidase, subunit A, domain 2"/>
    <property type="match status" value="1"/>
</dbReference>
<proteinExistence type="predicted"/>
<name>A0A7W9ZIN2_NOVIT</name>
<dbReference type="SUPFAM" id="SSF51905">
    <property type="entry name" value="FAD/NAD(P)-binding domain"/>
    <property type="match status" value="1"/>
</dbReference>
<evidence type="ECO:0000256" key="2">
    <source>
        <dbReference type="SAM" id="Phobius"/>
    </source>
</evidence>
<feature type="domain" description="FAD dependent oxidoreductase" evidence="3">
    <location>
        <begin position="7"/>
        <end position="359"/>
    </location>
</feature>
<dbReference type="RefSeq" id="WP_184264155.1">
    <property type="nucleotide sequence ID" value="NZ_JACIIX010000010.1"/>
</dbReference>
<dbReference type="InterPro" id="IPR006076">
    <property type="entry name" value="FAD-dep_OxRdtase"/>
</dbReference>
<sequence>MTSSKADVVIIGGGIIGSAIAWWLTRQPGYTGRVVVVEKDPTYQYSSTTLSAASIRQQFSTPENIAMSAYGIDFLRNVKTLLDSKTEIGLHEGGYLMLATASGRDTLARNVALQRRHGARIELFNVAELARRFPWLTLEDIDCGGYGVTGEGWFDAYALLQGFRRCARRQGVDYITDEVTAVTVENGIARSVSLLGGSTIYCGTVVNAAGAAGGRVAALSGLTLPVEPRKRCVFVFSCPAEATITDCPLVVDPSGLYFRREGTQFITGIPPEQDPACWDFDVDHALFDRVIWPLLAARVPAFESLRMTNAWAGHYEYNTLDQNAILGPHPEVSNYLFANGFSGHGLQQAAAAGRATAELIVHGTYKSIDLSIFNYDRIAARRAVRELNVI</sequence>
<reference evidence="4 5" key="1">
    <citation type="submission" date="2020-08" db="EMBL/GenBank/DDBJ databases">
        <title>Genomic Encyclopedia of Type Strains, Phase IV (KMG-IV): sequencing the most valuable type-strain genomes for metagenomic binning, comparative biology and taxonomic classification.</title>
        <authorList>
            <person name="Goeker M."/>
        </authorList>
    </citation>
    <scope>NUCLEOTIDE SEQUENCE [LARGE SCALE GENOMIC DNA]</scope>
    <source>
        <strain evidence="4 5">DSM 11590</strain>
    </source>
</reference>
<dbReference type="InterPro" id="IPR036188">
    <property type="entry name" value="FAD/NAD-bd_sf"/>
</dbReference>
<accession>A0A7W9ZIN2</accession>
<evidence type="ECO:0000259" key="3">
    <source>
        <dbReference type="Pfam" id="PF01266"/>
    </source>
</evidence>
<gene>
    <name evidence="4" type="ORF">FHS48_002784</name>
</gene>
<dbReference type="EMBL" id="JACIIX010000010">
    <property type="protein sequence ID" value="MBB6211347.1"/>
    <property type="molecule type" value="Genomic_DNA"/>
</dbReference>
<dbReference type="GO" id="GO:0005737">
    <property type="term" value="C:cytoplasm"/>
    <property type="evidence" value="ECO:0007669"/>
    <property type="project" value="TreeGrafter"/>
</dbReference>
<organism evidence="4 5">
    <name type="scientific">Novispirillum itersonii</name>
    <name type="common">Aquaspirillum itersonii</name>
    <dbReference type="NCBI Taxonomy" id="189"/>
    <lineage>
        <taxon>Bacteria</taxon>
        <taxon>Pseudomonadati</taxon>
        <taxon>Pseudomonadota</taxon>
        <taxon>Alphaproteobacteria</taxon>
        <taxon>Rhodospirillales</taxon>
        <taxon>Novispirillaceae</taxon>
        <taxon>Novispirillum</taxon>
    </lineage>
</organism>
<evidence type="ECO:0000313" key="5">
    <source>
        <dbReference type="Proteomes" id="UP000544872"/>
    </source>
</evidence>
<dbReference type="PANTHER" id="PTHR13847:SF287">
    <property type="entry name" value="FAD-DEPENDENT OXIDOREDUCTASE DOMAIN-CONTAINING PROTEIN 1"/>
    <property type="match status" value="1"/>
</dbReference>
<dbReference type="PANTHER" id="PTHR13847">
    <property type="entry name" value="SARCOSINE DEHYDROGENASE-RELATED"/>
    <property type="match status" value="1"/>
</dbReference>
<evidence type="ECO:0000313" key="4">
    <source>
        <dbReference type="EMBL" id="MBB6211347.1"/>
    </source>
</evidence>
<keyword evidence="2" id="KW-1133">Transmembrane helix</keyword>
<dbReference type="GO" id="GO:0016491">
    <property type="term" value="F:oxidoreductase activity"/>
    <property type="evidence" value="ECO:0007669"/>
    <property type="project" value="UniProtKB-KW"/>
</dbReference>
<evidence type="ECO:0000256" key="1">
    <source>
        <dbReference type="ARBA" id="ARBA00023002"/>
    </source>
</evidence>